<dbReference type="OrthoDB" id="7054914at2"/>
<dbReference type="InterPro" id="IPR036765">
    <property type="entry name" value="ZipA_FtsZ-bd_C_sf"/>
</dbReference>
<feature type="region of interest" description="Disordered" evidence="10">
    <location>
        <begin position="284"/>
        <end position="305"/>
    </location>
</feature>
<name>A0A545TM10_9GAMM</name>
<comment type="function">
    <text evidence="8 9">Essential cell division protein that stabilizes the FtsZ protofilaments by cross-linking them and that serves as a cytoplasmic membrane anchor for the Z ring. Also required for the recruitment to the septal ring of downstream cell division proteins.</text>
</comment>
<keyword evidence="2 8" id="KW-0997">Cell inner membrane</keyword>
<comment type="similarity">
    <text evidence="8 9">Belongs to the ZipA family.</text>
</comment>
<sequence length="305" mass="33329">MREWLTIIIVLLIVGVLLDGYRRMRQARKSNIRMSLSMQTGAEREDLESYGSELPSGGARVITRDEKAAEALNENVRAAFEASKTTAGRKHYRIPEQVTLNLDESVPMLMESVDAGEAASEAERIEPSLGETALDELDTAPVAEPPPAVEEPPAAQPEAPAVEAEEVLVINVMAPGGERFKGPTLLDAVLSCGLRFGAMNIFHCHEDEQGEGEILFSMANIVVPGTFDLNTMQQFETPGVSLFLTLPLGADSLAAYNRMVATAQALCDDLGGELKDENRSVMTQQTMEHGRQRVQDFERRQLSKG</sequence>
<evidence type="ECO:0000256" key="2">
    <source>
        <dbReference type="ARBA" id="ARBA00022519"/>
    </source>
</evidence>
<keyword evidence="1 8" id="KW-1003">Cell membrane</keyword>
<feature type="domain" description="ZipA C-terminal FtsZ-binding" evidence="11">
    <location>
        <begin position="164"/>
        <end position="294"/>
    </location>
</feature>
<dbReference type="SUPFAM" id="SSF64383">
    <property type="entry name" value="Cell-division protein ZipA, C-terminal domain"/>
    <property type="match status" value="1"/>
</dbReference>
<dbReference type="InterPro" id="IPR007449">
    <property type="entry name" value="ZipA_FtsZ-bd_C"/>
</dbReference>
<dbReference type="GO" id="GO:0032153">
    <property type="term" value="C:cell division site"/>
    <property type="evidence" value="ECO:0007669"/>
    <property type="project" value="UniProtKB-UniRule"/>
</dbReference>
<dbReference type="GO" id="GO:0043093">
    <property type="term" value="P:FtsZ-dependent cytokinesis"/>
    <property type="evidence" value="ECO:0007669"/>
    <property type="project" value="UniProtKB-UniRule"/>
</dbReference>
<evidence type="ECO:0000256" key="1">
    <source>
        <dbReference type="ARBA" id="ARBA00022475"/>
    </source>
</evidence>
<dbReference type="NCBIfam" id="TIGR02205">
    <property type="entry name" value="septum_zipA"/>
    <property type="match status" value="1"/>
</dbReference>
<keyword evidence="4 8" id="KW-0812">Transmembrane</keyword>
<evidence type="ECO:0000259" key="11">
    <source>
        <dbReference type="SMART" id="SM00771"/>
    </source>
</evidence>
<dbReference type="HAMAP" id="MF_00509">
    <property type="entry name" value="ZipA"/>
    <property type="match status" value="1"/>
</dbReference>
<evidence type="ECO:0000256" key="5">
    <source>
        <dbReference type="ARBA" id="ARBA00022989"/>
    </source>
</evidence>
<dbReference type="SMART" id="SM00771">
    <property type="entry name" value="ZipA_C"/>
    <property type="match status" value="1"/>
</dbReference>
<comment type="caution">
    <text evidence="12">The sequence shown here is derived from an EMBL/GenBank/DDBJ whole genome shotgun (WGS) entry which is preliminary data.</text>
</comment>
<protein>
    <recommendedName>
        <fullName evidence="8 9">Cell division protein ZipA</fullName>
    </recommendedName>
</protein>
<feature type="compositionally biased region" description="Basic and acidic residues" evidence="10">
    <location>
        <begin position="288"/>
        <end position="305"/>
    </location>
</feature>
<dbReference type="GO" id="GO:0005886">
    <property type="term" value="C:plasma membrane"/>
    <property type="evidence" value="ECO:0007669"/>
    <property type="project" value="UniProtKB-SubCell"/>
</dbReference>
<comment type="subcellular location">
    <subcellularLocation>
        <location evidence="8">Cell inner membrane</location>
        <topology evidence="8">Single-pass type I membrane protein</topology>
    </subcellularLocation>
    <text evidence="8">Localizes to the Z ring in an FtsZ-dependent manner.</text>
</comment>
<evidence type="ECO:0000256" key="4">
    <source>
        <dbReference type="ARBA" id="ARBA00022692"/>
    </source>
</evidence>
<dbReference type="Pfam" id="PF04354">
    <property type="entry name" value="ZipA_C"/>
    <property type="match status" value="1"/>
</dbReference>
<evidence type="ECO:0000256" key="8">
    <source>
        <dbReference type="HAMAP-Rule" id="MF_00509"/>
    </source>
</evidence>
<dbReference type="AlphaFoldDB" id="A0A545TM10"/>
<dbReference type="GO" id="GO:0000917">
    <property type="term" value="P:division septum assembly"/>
    <property type="evidence" value="ECO:0007669"/>
    <property type="project" value="TreeGrafter"/>
</dbReference>
<evidence type="ECO:0000256" key="9">
    <source>
        <dbReference type="RuleBase" id="RU003612"/>
    </source>
</evidence>
<dbReference type="PANTHER" id="PTHR38685:SF1">
    <property type="entry name" value="CELL DIVISION PROTEIN ZIPA"/>
    <property type="match status" value="1"/>
</dbReference>
<evidence type="ECO:0000256" key="10">
    <source>
        <dbReference type="SAM" id="MobiDB-lite"/>
    </source>
</evidence>
<keyword evidence="7 8" id="KW-0131">Cell cycle</keyword>
<dbReference type="Gene3D" id="3.30.1400.10">
    <property type="entry name" value="ZipA, C-terminal FtsZ-binding domain"/>
    <property type="match status" value="1"/>
</dbReference>
<gene>
    <name evidence="8 12" type="primary">zipA</name>
    <name evidence="12" type="ORF">FKG94_13830</name>
</gene>
<dbReference type="Proteomes" id="UP000319732">
    <property type="component" value="Unassembled WGS sequence"/>
</dbReference>
<evidence type="ECO:0000256" key="3">
    <source>
        <dbReference type="ARBA" id="ARBA00022618"/>
    </source>
</evidence>
<organism evidence="12 13">
    <name type="scientific">Exilibacterium tricleocarpae</name>
    <dbReference type="NCBI Taxonomy" id="2591008"/>
    <lineage>
        <taxon>Bacteria</taxon>
        <taxon>Pseudomonadati</taxon>
        <taxon>Pseudomonadota</taxon>
        <taxon>Gammaproteobacteria</taxon>
        <taxon>Cellvibrionales</taxon>
        <taxon>Cellvibrionaceae</taxon>
        <taxon>Exilibacterium</taxon>
    </lineage>
</organism>
<evidence type="ECO:0000256" key="6">
    <source>
        <dbReference type="ARBA" id="ARBA00023136"/>
    </source>
</evidence>
<dbReference type="InterPro" id="IPR011919">
    <property type="entry name" value="Cell_div_ZipA"/>
</dbReference>
<evidence type="ECO:0000256" key="7">
    <source>
        <dbReference type="ARBA" id="ARBA00023306"/>
    </source>
</evidence>
<keyword evidence="6 8" id="KW-0472">Membrane</keyword>
<dbReference type="PANTHER" id="PTHR38685">
    <property type="entry name" value="CELL DIVISION PROTEIN ZIPA"/>
    <property type="match status" value="1"/>
</dbReference>
<evidence type="ECO:0000313" key="12">
    <source>
        <dbReference type="EMBL" id="TQV78287.1"/>
    </source>
</evidence>
<evidence type="ECO:0000313" key="13">
    <source>
        <dbReference type="Proteomes" id="UP000319732"/>
    </source>
</evidence>
<keyword evidence="5 8" id="KW-1133">Transmembrane helix</keyword>
<comment type="subunit">
    <text evidence="8">Interacts with FtsZ via their C-terminal domains.</text>
</comment>
<accession>A0A545TM10</accession>
<reference evidence="12 13" key="1">
    <citation type="submission" date="2019-06" db="EMBL/GenBank/DDBJ databases">
        <title>Whole genome sequence for Cellvibrionaceae sp. R142.</title>
        <authorList>
            <person name="Wang G."/>
        </authorList>
    </citation>
    <scope>NUCLEOTIDE SEQUENCE [LARGE SCALE GENOMIC DNA]</scope>
    <source>
        <strain evidence="12 13">R142</strain>
    </source>
</reference>
<keyword evidence="3 8" id="KW-0132">Cell division</keyword>
<dbReference type="EMBL" id="VHSG01000013">
    <property type="protein sequence ID" value="TQV78287.1"/>
    <property type="molecule type" value="Genomic_DNA"/>
</dbReference>
<keyword evidence="13" id="KW-1185">Reference proteome</keyword>
<proteinExistence type="inferred from homology"/>